<organism evidence="6 7">
    <name type="scientific">Populibacterium corticicola</name>
    <dbReference type="NCBI Taxonomy" id="1812826"/>
    <lineage>
        <taxon>Bacteria</taxon>
        <taxon>Bacillati</taxon>
        <taxon>Actinomycetota</taxon>
        <taxon>Actinomycetes</taxon>
        <taxon>Micrococcales</taxon>
        <taxon>Jonesiaceae</taxon>
        <taxon>Populibacterium</taxon>
    </lineage>
</organism>
<evidence type="ECO:0000256" key="2">
    <source>
        <dbReference type="ARBA" id="ARBA00022723"/>
    </source>
</evidence>
<dbReference type="SUPFAM" id="SSF53706">
    <property type="entry name" value="Formate dehydrogenase/DMSO reductase, domains 1-3"/>
    <property type="match status" value="1"/>
</dbReference>
<evidence type="ECO:0000313" key="6">
    <source>
        <dbReference type="EMBL" id="MFD2841615.1"/>
    </source>
</evidence>
<evidence type="ECO:0000313" key="7">
    <source>
        <dbReference type="Proteomes" id="UP001597391"/>
    </source>
</evidence>
<keyword evidence="7" id="KW-1185">Reference proteome</keyword>
<dbReference type="SUPFAM" id="SSF50692">
    <property type="entry name" value="ADC-like"/>
    <property type="match status" value="1"/>
</dbReference>
<dbReference type="SMART" id="SM00926">
    <property type="entry name" value="Molybdop_Fe4S4"/>
    <property type="match status" value="1"/>
</dbReference>
<evidence type="ECO:0000256" key="3">
    <source>
        <dbReference type="ARBA" id="ARBA00023004"/>
    </source>
</evidence>
<comment type="caution">
    <text evidence="6">The sequence shown here is derived from an EMBL/GenBank/DDBJ whole genome shotgun (WGS) entry which is preliminary data.</text>
</comment>
<dbReference type="Pfam" id="PF01568">
    <property type="entry name" value="Molydop_binding"/>
    <property type="match status" value="1"/>
</dbReference>
<keyword evidence="1" id="KW-0004">4Fe-4S</keyword>
<dbReference type="PANTHER" id="PTHR43105:SF10">
    <property type="entry name" value="NADH-QUINONE OXIDOREDUCTASE SUBUNIT G"/>
    <property type="match status" value="1"/>
</dbReference>
<dbReference type="Gene3D" id="2.40.40.20">
    <property type="match status" value="1"/>
</dbReference>
<dbReference type="Pfam" id="PF04879">
    <property type="entry name" value="Molybdop_Fe4S4"/>
    <property type="match status" value="1"/>
</dbReference>
<dbReference type="InterPro" id="IPR009010">
    <property type="entry name" value="Asp_de-COase-like_dom_sf"/>
</dbReference>
<keyword evidence="2" id="KW-0479">Metal-binding</keyword>
<gene>
    <name evidence="6" type="ORF">ACFSYH_13700</name>
</gene>
<dbReference type="PANTHER" id="PTHR43105">
    <property type="entry name" value="RESPIRATORY NITRATE REDUCTASE"/>
    <property type="match status" value="1"/>
</dbReference>
<dbReference type="CDD" id="cd00508">
    <property type="entry name" value="MopB_CT_Fdh-Nap-like"/>
    <property type="match status" value="1"/>
</dbReference>
<protein>
    <submittedName>
        <fullName evidence="6">Molybdopterin oxidoreductase family protein</fullName>
    </submittedName>
</protein>
<dbReference type="EMBL" id="JBHUOP010000007">
    <property type="protein sequence ID" value="MFD2841615.1"/>
    <property type="molecule type" value="Genomic_DNA"/>
</dbReference>
<dbReference type="Pfam" id="PF00384">
    <property type="entry name" value="Molybdopterin"/>
    <property type="match status" value="1"/>
</dbReference>
<reference evidence="7" key="1">
    <citation type="journal article" date="2019" name="Int. J. Syst. Evol. Microbiol.">
        <title>The Global Catalogue of Microorganisms (GCM) 10K type strain sequencing project: providing services to taxonomists for standard genome sequencing and annotation.</title>
        <authorList>
            <consortium name="The Broad Institute Genomics Platform"/>
            <consortium name="The Broad Institute Genome Sequencing Center for Infectious Disease"/>
            <person name="Wu L."/>
            <person name="Ma J."/>
        </authorList>
    </citation>
    <scope>NUCLEOTIDE SEQUENCE [LARGE SCALE GENOMIC DNA]</scope>
    <source>
        <strain evidence="7">KCTC 33576</strain>
    </source>
</reference>
<keyword evidence="3" id="KW-0408">Iron</keyword>
<dbReference type="InterPro" id="IPR006963">
    <property type="entry name" value="Mopterin_OxRdtase_4Fe-4S_dom"/>
</dbReference>
<dbReference type="Proteomes" id="UP001597391">
    <property type="component" value="Unassembled WGS sequence"/>
</dbReference>
<dbReference type="InterPro" id="IPR006657">
    <property type="entry name" value="MoPterin_dinucl-bd_dom"/>
</dbReference>
<proteinExistence type="predicted"/>
<feature type="domain" description="4Fe-4S Mo/W bis-MGD-type" evidence="5">
    <location>
        <begin position="14"/>
        <end position="66"/>
    </location>
</feature>
<keyword evidence="4" id="KW-0411">Iron-sulfur</keyword>
<evidence type="ECO:0000256" key="4">
    <source>
        <dbReference type="ARBA" id="ARBA00023014"/>
    </source>
</evidence>
<dbReference type="Gene3D" id="3.40.228.10">
    <property type="entry name" value="Dimethylsulfoxide Reductase, domain 2"/>
    <property type="match status" value="1"/>
</dbReference>
<sequence>MVPATISGETAAPIQSTDTHCPYCALQCAMTITSGVGTPRIAPREFPTNRGGLCRKGWTAAELLSTPDRVSSPLIRDESGTLVPTSWQVALDFVAERIRTIQGKHGKDSVAVFGGGGLTNEKAYQLGKFARIALGTANIDYNGRFCMSSAAAAANRSLGLDRGLPFPVTDFDEADVIMLIGSNPAETMPPLVGHFAHAKNTGGLIVLDPRVTATAALVGEFGEHIQPVPGTDLAVLLGISHVIAFEGLLDRDYIAERTQGFDHYLSALSAWWPERTEAVTGVPAEQIRSVARTLAANSPKQGGRTFIITGRGIEQSRQGTDGVTAAINLALMLGLVGAAGSGYGTLTGQGNGQGGREHGQKADQLPGYRMITDPDAREHVAKVWGVELQDLPDKGKPAVELLKGLGQPDGPQALLVHGSNIVVSAPRSIDIAERLRSLKLLVICDFILNETSQYADVVLPVLQWAEEDGTMTNLEGRVIRRKAATQPPEHARSELWVMRELAQRLGAPGVWSTDPAEVFDELAAASRGGKADYSGLTHQTLDCHEAHTGGQPGSGLYWPIPATSQAGTPRVFTHTFPTPSGRATFHPVQHRGNADPITRDHSIYLVTGRVLEQYQSGAQTRRVKALTDAVPEAYVEMHPLLAQRYDLQEGQNITLKNDRGTVAAAVRITRNIRPDTVFMPFHWGHENSVNRVINWVTDPISGMPEFKTATVLIETSRTTAVSAP</sequence>
<dbReference type="InterPro" id="IPR006656">
    <property type="entry name" value="Mopterin_OxRdtase"/>
</dbReference>
<dbReference type="Gene3D" id="3.40.50.740">
    <property type="match status" value="1"/>
</dbReference>
<dbReference type="Gene3D" id="2.20.25.90">
    <property type="entry name" value="ADC-like domains"/>
    <property type="match status" value="1"/>
</dbReference>
<evidence type="ECO:0000259" key="5">
    <source>
        <dbReference type="SMART" id="SM00926"/>
    </source>
</evidence>
<dbReference type="RefSeq" id="WP_377467802.1">
    <property type="nucleotide sequence ID" value="NZ_JBHUOP010000007.1"/>
</dbReference>
<dbReference type="InterPro" id="IPR050123">
    <property type="entry name" value="Prok_molybdopt-oxidoreductase"/>
</dbReference>
<name>A0ABW5XJZ7_9MICO</name>
<accession>A0ABW5XJZ7</accession>
<evidence type="ECO:0000256" key="1">
    <source>
        <dbReference type="ARBA" id="ARBA00022485"/>
    </source>
</evidence>